<gene>
    <name evidence="2" type="ORF">Gferi_15570</name>
</gene>
<dbReference type="InterPro" id="IPR046720">
    <property type="entry name" value="DUF6612"/>
</dbReference>
<evidence type="ECO:0000256" key="1">
    <source>
        <dbReference type="SAM" id="SignalP"/>
    </source>
</evidence>
<organism evidence="2 3">
    <name type="scientific">Geosporobacter ferrireducens</name>
    <dbReference type="NCBI Taxonomy" id="1424294"/>
    <lineage>
        <taxon>Bacteria</taxon>
        <taxon>Bacillati</taxon>
        <taxon>Bacillota</taxon>
        <taxon>Clostridia</taxon>
        <taxon>Peptostreptococcales</taxon>
        <taxon>Thermotaleaceae</taxon>
        <taxon>Geosporobacter</taxon>
    </lineage>
</organism>
<dbReference type="AlphaFoldDB" id="A0A1D8GIX5"/>
<dbReference type="STRING" id="1424294.Gferi_15570"/>
<dbReference type="RefSeq" id="WP_069978059.1">
    <property type="nucleotide sequence ID" value="NZ_CP017269.1"/>
</dbReference>
<feature type="chain" id="PRO_5009107461" description="DUF4412 domain-containing protein" evidence="1">
    <location>
        <begin position="25"/>
        <end position="309"/>
    </location>
</feature>
<evidence type="ECO:0000313" key="2">
    <source>
        <dbReference type="EMBL" id="AOT70848.1"/>
    </source>
</evidence>
<reference evidence="2 3" key="1">
    <citation type="submission" date="2016-09" db="EMBL/GenBank/DDBJ databases">
        <title>Genomic analysis reveals versatility of anaerobic energy metabolism of Geosporobacter ferrireducens IRF9 of phylum Firmicutes.</title>
        <authorList>
            <person name="Kim S.-J."/>
        </authorList>
    </citation>
    <scope>NUCLEOTIDE SEQUENCE [LARGE SCALE GENOMIC DNA]</scope>
    <source>
        <strain evidence="2 3">IRF9</strain>
    </source>
</reference>
<accession>A0A1D8GIX5</accession>
<name>A0A1D8GIX5_9FIRM</name>
<dbReference type="EMBL" id="CP017269">
    <property type="protein sequence ID" value="AOT70848.1"/>
    <property type="molecule type" value="Genomic_DNA"/>
</dbReference>
<protein>
    <recommendedName>
        <fullName evidence="4">DUF4412 domain-containing protein</fullName>
    </recommendedName>
</protein>
<dbReference type="Pfam" id="PF20316">
    <property type="entry name" value="DUF6612"/>
    <property type="match status" value="1"/>
</dbReference>
<keyword evidence="3" id="KW-1185">Reference proteome</keyword>
<dbReference type="KEGG" id="gfe:Gferi_15570"/>
<dbReference type="Gene3D" id="2.50.20.20">
    <property type="match status" value="1"/>
</dbReference>
<sequence>MKNKKVVLLLAMMMVLSVTSVAMAQTEAANLTREGLSAMEMMQLASEKMDAFDTYKYNGVLNMEMKMDVPGEEKQEMKMEIVQEGVFKKPQQVYGKTTGKILNMELPGGDRTTEVYMNDNTMYIRDGQEEQWIKMDMDPLLKEIQKLTGSQEMGGAVMSKEQMAALGMYATYGQDVVKDGKTYYVINVNMDQEAFKKMYQEVMEKIMPQFAEMAVKEGEEQPQVDPEVIKKQIVEMISMMEMEMEYSMYIDKETKLFEDMKIKQTLQMNMGEMKSHTSSEGTYKYYDFNGEVTFPEIKPEDIKEMNKME</sequence>
<evidence type="ECO:0008006" key="4">
    <source>
        <dbReference type="Google" id="ProtNLM"/>
    </source>
</evidence>
<proteinExistence type="predicted"/>
<feature type="signal peptide" evidence="1">
    <location>
        <begin position="1"/>
        <end position="24"/>
    </location>
</feature>
<dbReference type="Proteomes" id="UP000095743">
    <property type="component" value="Chromosome"/>
</dbReference>
<dbReference type="OrthoDB" id="1950397at2"/>
<keyword evidence="1" id="KW-0732">Signal</keyword>
<evidence type="ECO:0000313" key="3">
    <source>
        <dbReference type="Proteomes" id="UP000095743"/>
    </source>
</evidence>